<name>A0A6L9LBN6_9BACT</name>
<evidence type="ECO:0000313" key="2">
    <source>
        <dbReference type="EMBL" id="NDU97965.1"/>
    </source>
</evidence>
<evidence type="ECO:0000256" key="1">
    <source>
        <dbReference type="SAM" id="SignalP"/>
    </source>
</evidence>
<dbReference type="Pfam" id="PF13432">
    <property type="entry name" value="TPR_16"/>
    <property type="match status" value="1"/>
</dbReference>
<organism evidence="2 3">
    <name type="scientific">Spirosoma terrae</name>
    <dbReference type="NCBI Taxonomy" id="1968276"/>
    <lineage>
        <taxon>Bacteria</taxon>
        <taxon>Pseudomonadati</taxon>
        <taxon>Bacteroidota</taxon>
        <taxon>Cytophagia</taxon>
        <taxon>Cytophagales</taxon>
        <taxon>Cytophagaceae</taxon>
        <taxon>Spirosoma</taxon>
    </lineage>
</organism>
<sequence>MKPIVYLLLLLSASAFAQDGERFLKSCASMMATNRAPQSRFFFAERREKSRLDTLTRNAQNDRFRAINYLWQRDYEQADLWLEKTSVTYPKESGAIGELYLLELRDYQRALKHFDAYDALTPAFDDIVYNSPVSYFKGLAYQGLGDHQRAIEQFSAGIDSLVHKHGAEWVNYRHFISRAVSYIALQQPEKALTDLGFALKNFNRSALAQYHRGRALRQLNRTQEAQTAFQDASFFFKALRAERTIDFQEDDHNLLYEPDIDEALQNLKTLNR</sequence>
<protein>
    <recommendedName>
        <fullName evidence="4">Tetratricopeptide repeat protein</fullName>
    </recommendedName>
</protein>
<dbReference type="Pfam" id="PF13181">
    <property type="entry name" value="TPR_8"/>
    <property type="match status" value="1"/>
</dbReference>
<keyword evidence="3" id="KW-1185">Reference proteome</keyword>
<proteinExistence type="predicted"/>
<evidence type="ECO:0000313" key="3">
    <source>
        <dbReference type="Proteomes" id="UP000474175"/>
    </source>
</evidence>
<gene>
    <name evidence="2" type="ORF">GK108_23980</name>
</gene>
<dbReference type="SUPFAM" id="SSF48452">
    <property type="entry name" value="TPR-like"/>
    <property type="match status" value="2"/>
</dbReference>
<dbReference type="Proteomes" id="UP000474175">
    <property type="component" value="Unassembled WGS sequence"/>
</dbReference>
<dbReference type="InterPro" id="IPR011990">
    <property type="entry name" value="TPR-like_helical_dom_sf"/>
</dbReference>
<keyword evidence="1" id="KW-0732">Signal</keyword>
<dbReference type="Gene3D" id="1.25.40.10">
    <property type="entry name" value="Tetratricopeptide repeat domain"/>
    <property type="match status" value="2"/>
</dbReference>
<feature type="chain" id="PRO_5026710250" description="Tetratricopeptide repeat protein" evidence="1">
    <location>
        <begin position="18"/>
        <end position="272"/>
    </location>
</feature>
<evidence type="ECO:0008006" key="4">
    <source>
        <dbReference type="Google" id="ProtNLM"/>
    </source>
</evidence>
<comment type="caution">
    <text evidence="2">The sequence shown here is derived from an EMBL/GenBank/DDBJ whole genome shotgun (WGS) entry which is preliminary data.</text>
</comment>
<dbReference type="RefSeq" id="WP_163953951.1">
    <property type="nucleotide sequence ID" value="NZ_JAAFZH010000014.1"/>
</dbReference>
<dbReference type="InterPro" id="IPR019734">
    <property type="entry name" value="TPR_rpt"/>
</dbReference>
<feature type="signal peptide" evidence="1">
    <location>
        <begin position="1"/>
        <end position="17"/>
    </location>
</feature>
<dbReference type="EMBL" id="JAAFZH010000014">
    <property type="protein sequence ID" value="NDU97965.1"/>
    <property type="molecule type" value="Genomic_DNA"/>
</dbReference>
<reference evidence="2 3" key="1">
    <citation type="submission" date="2020-02" db="EMBL/GenBank/DDBJ databases">
        <title>Draft genome sequence of two Spirosoma agri KCTC 52727 and Spirosoma terrae KCTC 52035.</title>
        <authorList>
            <person name="Rojas J."/>
            <person name="Ambika Manirajan B."/>
            <person name="Suarez C."/>
            <person name="Ratering S."/>
            <person name="Schnell S."/>
        </authorList>
    </citation>
    <scope>NUCLEOTIDE SEQUENCE [LARGE SCALE GENOMIC DNA]</scope>
    <source>
        <strain evidence="2 3">KCTC 52035</strain>
    </source>
</reference>
<accession>A0A6L9LBN6</accession>
<dbReference type="AlphaFoldDB" id="A0A6L9LBN6"/>